<accession>A0ABY6AJF3</accession>
<protein>
    <recommendedName>
        <fullName evidence="4">Halovibrin</fullName>
    </recommendedName>
</protein>
<dbReference type="EMBL" id="CP104557">
    <property type="protein sequence ID" value="UXH39140.1"/>
    <property type="molecule type" value="Genomic_DNA"/>
</dbReference>
<sequence>MFPTLTQLLVSATLSVAVANANASTGTQVAAQMQRNHDSTPTQCQGNAVPAHACSGVLLRSTRPSPQYHTWHHSPNSKAKGGVSFSYLRADVPTLQLAEDGRSGYTLYPLLQRPKGSLRYELLCASPTDSDSWERDRHGCGNNRKTADVQMACHERGILTAEDWIEQFRENPDYKAQCTFDIQRERVPERADAFYQSLRVKQLYGNEMPYPWNEVIIRAWDEDRSSTLPIQSFFYIEGPGGALQQAQADQKDWHRTNGTFIPVIRIRLPATLQERAQFSYHESDQAVALP</sequence>
<organism evidence="2 3">
    <name type="scientific">Pseudomonas promysalinigenes</name>
    <dbReference type="NCBI Taxonomy" id="485898"/>
    <lineage>
        <taxon>Bacteria</taxon>
        <taxon>Pseudomonadati</taxon>
        <taxon>Pseudomonadota</taxon>
        <taxon>Gammaproteobacteria</taxon>
        <taxon>Pseudomonadales</taxon>
        <taxon>Pseudomonadaceae</taxon>
        <taxon>Pseudomonas</taxon>
    </lineage>
</organism>
<name>A0ABY6AJF3_9PSED</name>
<dbReference type="RefSeq" id="WP_261744060.1">
    <property type="nucleotide sequence ID" value="NZ_CP104557.1"/>
</dbReference>
<feature type="chain" id="PRO_5045307161" description="Halovibrin" evidence="1">
    <location>
        <begin position="24"/>
        <end position="290"/>
    </location>
</feature>
<evidence type="ECO:0000313" key="2">
    <source>
        <dbReference type="EMBL" id="UXH39140.1"/>
    </source>
</evidence>
<evidence type="ECO:0008006" key="4">
    <source>
        <dbReference type="Google" id="ProtNLM"/>
    </source>
</evidence>
<evidence type="ECO:0000256" key="1">
    <source>
        <dbReference type="SAM" id="SignalP"/>
    </source>
</evidence>
<reference evidence="2" key="1">
    <citation type="submission" date="2022-09" db="EMBL/GenBank/DDBJ databases">
        <title>Complete genome sequence of Pseudomonas promysalinigenes strain RL-WG26, a newly isolated PGPR with the potential for plant salinity stress alleviation.</title>
        <authorList>
            <person name="Ren L."/>
            <person name="Wang G."/>
            <person name="Hu H."/>
        </authorList>
    </citation>
    <scope>NUCLEOTIDE SEQUENCE</scope>
    <source>
        <strain evidence="2">RL-WG26</strain>
    </source>
</reference>
<keyword evidence="3" id="KW-1185">Reference proteome</keyword>
<dbReference type="Proteomes" id="UP001064504">
    <property type="component" value="Chromosome"/>
</dbReference>
<evidence type="ECO:0000313" key="3">
    <source>
        <dbReference type="Proteomes" id="UP001064504"/>
    </source>
</evidence>
<proteinExistence type="predicted"/>
<feature type="signal peptide" evidence="1">
    <location>
        <begin position="1"/>
        <end position="23"/>
    </location>
</feature>
<gene>
    <name evidence="2" type="ORF">N5C08_19555</name>
</gene>
<keyword evidence="1" id="KW-0732">Signal</keyword>